<comment type="subcellular location">
    <subcellularLocation>
        <location evidence="1">Cell envelope</location>
    </subcellularLocation>
</comment>
<dbReference type="OrthoDB" id="9778236at2"/>
<dbReference type="AlphaFoldDB" id="A0A3B7N459"/>
<evidence type="ECO:0000256" key="3">
    <source>
        <dbReference type="SAM" id="Coils"/>
    </source>
</evidence>
<dbReference type="PANTHER" id="PTHR32347">
    <property type="entry name" value="EFFLUX SYSTEM COMPONENT YKNX-RELATED"/>
    <property type="match status" value="1"/>
</dbReference>
<dbReference type="Proteomes" id="UP000263900">
    <property type="component" value="Chromosome"/>
</dbReference>
<proteinExistence type="predicted"/>
<dbReference type="KEGG" id="pseg:D3H65_31235"/>
<dbReference type="Gene3D" id="2.40.30.170">
    <property type="match status" value="1"/>
</dbReference>
<dbReference type="GO" id="GO:0030313">
    <property type="term" value="C:cell envelope"/>
    <property type="evidence" value="ECO:0007669"/>
    <property type="project" value="UniProtKB-SubCell"/>
</dbReference>
<dbReference type="PROSITE" id="PS51257">
    <property type="entry name" value="PROKAR_LIPOPROTEIN"/>
    <property type="match status" value="1"/>
</dbReference>
<dbReference type="Gene3D" id="1.10.287.1490">
    <property type="match status" value="1"/>
</dbReference>
<dbReference type="InterPro" id="IPR050465">
    <property type="entry name" value="UPF0194_transport"/>
</dbReference>
<reference evidence="4 5" key="1">
    <citation type="submission" date="2018-09" db="EMBL/GenBank/DDBJ databases">
        <title>Genome sequencing of strain 6GH32-13.</title>
        <authorList>
            <person name="Weon H.-Y."/>
            <person name="Heo J."/>
            <person name="Kwon S.-W."/>
        </authorList>
    </citation>
    <scope>NUCLEOTIDE SEQUENCE [LARGE SCALE GENOMIC DNA]</scope>
    <source>
        <strain evidence="4 5">5GH32-13</strain>
    </source>
</reference>
<evidence type="ECO:0000313" key="5">
    <source>
        <dbReference type="Proteomes" id="UP000263900"/>
    </source>
</evidence>
<accession>A0A3B7N459</accession>
<dbReference type="PANTHER" id="PTHR32347:SF23">
    <property type="entry name" value="BLL5650 PROTEIN"/>
    <property type="match status" value="1"/>
</dbReference>
<evidence type="ECO:0000256" key="2">
    <source>
        <dbReference type="ARBA" id="ARBA00023054"/>
    </source>
</evidence>
<keyword evidence="5" id="KW-1185">Reference proteome</keyword>
<gene>
    <name evidence="4" type="ORF">D3H65_31235</name>
</gene>
<dbReference type="RefSeq" id="WP_119054721.1">
    <property type="nucleotide sequence ID" value="NZ_CP032157.1"/>
</dbReference>
<keyword evidence="2 3" id="KW-0175">Coiled coil</keyword>
<feature type="coiled-coil region" evidence="3">
    <location>
        <begin position="68"/>
        <end position="154"/>
    </location>
</feature>
<evidence type="ECO:0000256" key="1">
    <source>
        <dbReference type="ARBA" id="ARBA00004196"/>
    </source>
</evidence>
<organism evidence="4 5">
    <name type="scientific">Paraflavitalea soli</name>
    <dbReference type="NCBI Taxonomy" id="2315862"/>
    <lineage>
        <taxon>Bacteria</taxon>
        <taxon>Pseudomonadati</taxon>
        <taxon>Bacteroidota</taxon>
        <taxon>Chitinophagia</taxon>
        <taxon>Chitinophagales</taxon>
        <taxon>Chitinophagaceae</taxon>
        <taxon>Paraflavitalea</taxon>
    </lineage>
</organism>
<dbReference type="EMBL" id="CP032157">
    <property type="protein sequence ID" value="AXY78845.1"/>
    <property type="molecule type" value="Genomic_DNA"/>
</dbReference>
<name>A0A3B7N459_9BACT</name>
<evidence type="ECO:0000313" key="4">
    <source>
        <dbReference type="EMBL" id="AXY78845.1"/>
    </source>
</evidence>
<protein>
    <submittedName>
        <fullName evidence="4">HlyD family efflux transporter periplasmic adaptor subunit</fullName>
    </submittedName>
</protein>
<sequence>MKKMITGVVMAAAFLTACNGNKATHDASGTFEVDEVIVSSELTGKLLSFDITEGDSIPKGKVIGTIDAENLSLQKDQVQASIEALKEKTADLTPQVKLLQDQLTVQQSQLDNLLREKKRIENLLKQDAATGKQLDDMNAQIDVVQKQMTVTQQQINVQRSNVGTQNRSILSEGKPLEKRVAQLEDQLKRAAVANPVGGTVITKYAEAGEMTSVGKALYKIADLSTMTLRAYITGSQLSQVKLNQPVKVLIDNGANAYREYPGVITWIADKAEFTPKTIQTKEERANLVYAVKIKVKNDGFIKIGMYGEVKL</sequence>
<dbReference type="SUPFAM" id="SSF111369">
    <property type="entry name" value="HlyD-like secretion proteins"/>
    <property type="match status" value="1"/>
</dbReference>